<dbReference type="InterPro" id="IPR036676">
    <property type="entry name" value="PurM-like_C_sf"/>
</dbReference>
<reference evidence="4 5" key="1">
    <citation type="submission" date="2019-06" db="EMBL/GenBank/DDBJ databases">
        <title>Genome sequence of Litorilinea aerophila BAA-2444.</title>
        <authorList>
            <person name="Maclea K.S."/>
            <person name="Maurais E.G."/>
            <person name="Iannazzi L.C."/>
        </authorList>
    </citation>
    <scope>NUCLEOTIDE SEQUENCE [LARGE SCALE GENOMIC DNA]</scope>
    <source>
        <strain evidence="4 5">ATCC BAA-2444</strain>
    </source>
</reference>
<accession>A0A540VH92</accession>
<dbReference type="InterPro" id="IPR016188">
    <property type="entry name" value="PurM-like_N"/>
</dbReference>
<dbReference type="InterPro" id="IPR011854">
    <property type="entry name" value="HypE"/>
</dbReference>
<dbReference type="SUPFAM" id="SSF56042">
    <property type="entry name" value="PurM C-terminal domain-like"/>
    <property type="match status" value="1"/>
</dbReference>
<dbReference type="AlphaFoldDB" id="A0A540VH92"/>
<proteinExistence type="inferred from homology"/>
<evidence type="ECO:0008006" key="6">
    <source>
        <dbReference type="Google" id="ProtNLM"/>
    </source>
</evidence>
<dbReference type="OrthoDB" id="153904at2"/>
<organism evidence="4 5">
    <name type="scientific">Litorilinea aerophila</name>
    <dbReference type="NCBI Taxonomy" id="1204385"/>
    <lineage>
        <taxon>Bacteria</taxon>
        <taxon>Bacillati</taxon>
        <taxon>Chloroflexota</taxon>
        <taxon>Caldilineae</taxon>
        <taxon>Caldilineales</taxon>
        <taxon>Caldilineaceae</taxon>
        <taxon>Litorilinea</taxon>
    </lineage>
</organism>
<dbReference type="CDD" id="cd06061">
    <property type="entry name" value="PurM-like1"/>
    <property type="match status" value="1"/>
</dbReference>
<dbReference type="RefSeq" id="WP_141609692.1">
    <property type="nucleotide sequence ID" value="NZ_VIGC02000009.1"/>
</dbReference>
<dbReference type="Pfam" id="PF00586">
    <property type="entry name" value="AIRS"/>
    <property type="match status" value="1"/>
</dbReference>
<dbReference type="EMBL" id="VIGC01000009">
    <property type="protein sequence ID" value="TQE96139.1"/>
    <property type="molecule type" value="Genomic_DNA"/>
</dbReference>
<evidence type="ECO:0000313" key="4">
    <source>
        <dbReference type="EMBL" id="TQE96139.1"/>
    </source>
</evidence>
<dbReference type="Proteomes" id="UP000317371">
    <property type="component" value="Unassembled WGS sequence"/>
</dbReference>
<sequence length="345" mass="36314">MANHESARLQAGKVPPELLHQLLAGLPTQDPALLLGPAVGEDAAVIDFASQSDQLLVAKSDPITFATDEIGYYAVNVCANDLAVTGAVPRFYLPTILLPAGQADRELAERIFQQIGAACRRLKITVAGGHSEVTHTVTQPVVAGTMLGTVPRQRFVRSGGSRPGDVVLLAGSVPVEGASIIAREMRPILLERGWSPQELDRAANFLFDPGISVLVPAHFAAQQALVTAMHDPTEGGVVTGLRELAMAAAVGLEIDLDAIPVPDLARRLCAEFGLDPLGTIASGALLATAGPEQVEALLAGWQAQGWPAAVIGRVTAPEQGLMARQRGRPCPLPDFPVDEITRLWA</sequence>
<protein>
    <recommendedName>
        <fullName evidence="6">Hydrogenase expression protein</fullName>
    </recommendedName>
</protein>
<dbReference type="GO" id="GO:0051604">
    <property type="term" value="P:protein maturation"/>
    <property type="evidence" value="ECO:0007669"/>
    <property type="project" value="TreeGrafter"/>
</dbReference>
<dbReference type="InterPro" id="IPR010918">
    <property type="entry name" value="PurM-like_C_dom"/>
</dbReference>
<evidence type="ECO:0000259" key="2">
    <source>
        <dbReference type="Pfam" id="PF00586"/>
    </source>
</evidence>
<name>A0A540VH92_9CHLR</name>
<dbReference type="PANTHER" id="PTHR30303:SF4">
    <property type="entry name" value="HYDROGENASE EXPRESSION_FORMATION PROTEIN HYPE"/>
    <property type="match status" value="1"/>
</dbReference>
<dbReference type="Pfam" id="PF02769">
    <property type="entry name" value="AIRS_C"/>
    <property type="match status" value="1"/>
</dbReference>
<evidence type="ECO:0000259" key="3">
    <source>
        <dbReference type="Pfam" id="PF02769"/>
    </source>
</evidence>
<evidence type="ECO:0000256" key="1">
    <source>
        <dbReference type="ARBA" id="ARBA00006243"/>
    </source>
</evidence>
<dbReference type="PANTHER" id="PTHR30303">
    <property type="entry name" value="HYDROGENASE ISOENZYMES FORMATION PROTEIN HYPE"/>
    <property type="match status" value="1"/>
</dbReference>
<comment type="caution">
    <text evidence="4">The sequence shown here is derived from an EMBL/GenBank/DDBJ whole genome shotgun (WGS) entry which is preliminary data.</text>
</comment>
<dbReference type="InParanoid" id="A0A540VH92"/>
<feature type="domain" description="PurM-like N-terminal" evidence="2">
    <location>
        <begin position="40"/>
        <end position="150"/>
    </location>
</feature>
<feature type="domain" description="PurM-like C-terminal" evidence="3">
    <location>
        <begin position="162"/>
        <end position="317"/>
    </location>
</feature>
<comment type="similarity">
    <text evidence="1">Belongs to the HypE family.</text>
</comment>
<gene>
    <name evidence="4" type="ORF">FKZ61_08620</name>
</gene>
<dbReference type="Gene3D" id="3.90.650.10">
    <property type="entry name" value="PurM-like C-terminal domain"/>
    <property type="match status" value="1"/>
</dbReference>
<dbReference type="FunCoup" id="A0A540VH92">
    <property type="interactions" value="481"/>
</dbReference>
<evidence type="ECO:0000313" key="5">
    <source>
        <dbReference type="Proteomes" id="UP000317371"/>
    </source>
</evidence>
<keyword evidence="5" id="KW-1185">Reference proteome</keyword>
<dbReference type="InterPro" id="IPR036921">
    <property type="entry name" value="PurM-like_N_sf"/>
</dbReference>
<dbReference type="Gene3D" id="3.30.1330.10">
    <property type="entry name" value="PurM-like, N-terminal domain"/>
    <property type="match status" value="1"/>
</dbReference>
<dbReference type="SUPFAM" id="SSF55326">
    <property type="entry name" value="PurM N-terminal domain-like"/>
    <property type="match status" value="1"/>
</dbReference>